<feature type="compositionally biased region" description="Polar residues" evidence="1">
    <location>
        <begin position="573"/>
        <end position="585"/>
    </location>
</feature>
<sequence>MAEMRLGKLAGEEDRFCPFAAVNKWPYMCLHGKDSEEVSKTYFAFGEFRNRGWTIYYIRTLLENHPKPLLLIPRAEVHALFVEIFETLGVHADFPDVWSHPGFDIGFREEGSPRPRYLGRLTNGCSLDELEGMIPEEGSALEESQNVEDWSFPAFRRKMEAAILAGKAKNKAIKEKKRRDRVTVKRGWCATLKRTQCYLGIRPRGTVNKHYFHANPNHTWEQSQAAQAAYEEAAGLRLPRFIPTNTAPFPFHQNVVFVCVDIEAYEMDQKVITEIGISTLDTLDLTNVSPGEGGAEWMKKIRARHFRIAEHAHLQNHVHIAGCAGNFLERFGTSEWISINNASQVVASCFRHPFSAPGQYTPFPSEAKMIGRYGFDKQLLSQYLPQVDDAQKRNVILVGHEIKSDIEYLRTVGYNVTNLSNLLEAVDTTSLYKAMKHAPMTPSLGNVLLELELTGWHLHNAGNDAAYTLEALIGISIAALTYTHKPAPDPEKMDAAAAEAQARLIEEQEDWEIADEEGGDGGSAIPLPSISETKAQHIFAANMRRANRAEENANRNSYNDRGGGNISPHKGSHQGNSPSPRNAVSKNGELNHHAANEKKMPEIAQTTNLNPKATEYTPPHLRGAAKTESNGKQDNGKEENLIDLDDDQDGGVPLPKPPLAEKTKTRLAQLHYDDDDDEYFMI</sequence>
<organism evidence="3 4">
    <name type="scientific">Stereocaulon virgatum</name>
    <dbReference type="NCBI Taxonomy" id="373712"/>
    <lineage>
        <taxon>Eukaryota</taxon>
        <taxon>Fungi</taxon>
        <taxon>Dikarya</taxon>
        <taxon>Ascomycota</taxon>
        <taxon>Pezizomycotina</taxon>
        <taxon>Lecanoromycetes</taxon>
        <taxon>OSLEUM clade</taxon>
        <taxon>Lecanoromycetidae</taxon>
        <taxon>Lecanorales</taxon>
        <taxon>Lecanorineae</taxon>
        <taxon>Stereocaulaceae</taxon>
        <taxon>Stereocaulon</taxon>
    </lineage>
</organism>
<dbReference type="InterPro" id="IPR036397">
    <property type="entry name" value="RNaseH_sf"/>
</dbReference>
<comment type="caution">
    <text evidence="3">The sequence shown here is derived from an EMBL/GenBank/DDBJ whole genome shotgun (WGS) entry which is preliminary data.</text>
</comment>
<feature type="compositionally biased region" description="Basic and acidic residues" evidence="1">
    <location>
        <begin position="589"/>
        <end position="601"/>
    </location>
</feature>
<protein>
    <recommendedName>
        <fullName evidence="2">Gfd2/YDR514C-like C-terminal domain-containing protein</fullName>
    </recommendedName>
</protein>
<proteinExistence type="predicted"/>
<evidence type="ECO:0000313" key="4">
    <source>
        <dbReference type="Proteomes" id="UP001590950"/>
    </source>
</evidence>
<reference evidence="3 4" key="1">
    <citation type="submission" date="2024-09" db="EMBL/GenBank/DDBJ databases">
        <title>Rethinking Asexuality: The Enigmatic Case of Functional Sexual Genes in Lepraria (Stereocaulaceae).</title>
        <authorList>
            <person name="Doellman M."/>
            <person name="Sun Y."/>
            <person name="Barcenas-Pena A."/>
            <person name="Lumbsch H.T."/>
            <person name="Grewe F."/>
        </authorList>
    </citation>
    <scope>NUCLEOTIDE SEQUENCE [LARGE SCALE GENOMIC DNA]</scope>
    <source>
        <strain evidence="3 4">Mercado 3170</strain>
    </source>
</reference>
<dbReference type="Proteomes" id="UP001590950">
    <property type="component" value="Unassembled WGS sequence"/>
</dbReference>
<dbReference type="PANTHER" id="PTHR28083:SF1">
    <property type="entry name" value="GOOD FOR FULL DBP5 ACTIVITY PROTEIN 2"/>
    <property type="match status" value="1"/>
</dbReference>
<dbReference type="PANTHER" id="PTHR28083">
    <property type="entry name" value="GOOD FOR FULL DBP5 ACTIVITY PROTEIN 2"/>
    <property type="match status" value="1"/>
</dbReference>
<dbReference type="Gene3D" id="3.30.420.10">
    <property type="entry name" value="Ribonuclease H-like superfamily/Ribonuclease H"/>
    <property type="match status" value="1"/>
</dbReference>
<dbReference type="InterPro" id="IPR040151">
    <property type="entry name" value="Gfd2/YDR514C-like"/>
</dbReference>
<dbReference type="InterPro" id="IPR048519">
    <property type="entry name" value="Gfd2/YDR514C-like_C"/>
</dbReference>
<gene>
    <name evidence="3" type="ORF">N7G274_004053</name>
</gene>
<feature type="domain" description="Gfd2/YDR514C-like C-terminal" evidence="2">
    <location>
        <begin position="256"/>
        <end position="474"/>
    </location>
</feature>
<dbReference type="SUPFAM" id="SSF53098">
    <property type="entry name" value="Ribonuclease H-like"/>
    <property type="match status" value="1"/>
</dbReference>
<name>A0ABR4AB52_9LECA</name>
<evidence type="ECO:0000259" key="2">
    <source>
        <dbReference type="Pfam" id="PF21762"/>
    </source>
</evidence>
<dbReference type="EMBL" id="JBEFKJ010000012">
    <property type="protein sequence ID" value="KAL2042995.1"/>
    <property type="molecule type" value="Genomic_DNA"/>
</dbReference>
<accession>A0ABR4AB52</accession>
<feature type="region of interest" description="Disordered" evidence="1">
    <location>
        <begin position="549"/>
        <end position="664"/>
    </location>
</feature>
<evidence type="ECO:0000313" key="3">
    <source>
        <dbReference type="EMBL" id="KAL2042995.1"/>
    </source>
</evidence>
<dbReference type="Pfam" id="PF21762">
    <property type="entry name" value="DEDDh_C"/>
    <property type="match status" value="1"/>
</dbReference>
<dbReference type="InterPro" id="IPR012337">
    <property type="entry name" value="RNaseH-like_sf"/>
</dbReference>
<keyword evidence="4" id="KW-1185">Reference proteome</keyword>
<evidence type="ECO:0000256" key="1">
    <source>
        <dbReference type="SAM" id="MobiDB-lite"/>
    </source>
</evidence>
<feature type="compositionally biased region" description="Basic and acidic residues" evidence="1">
    <location>
        <begin position="629"/>
        <end position="640"/>
    </location>
</feature>